<reference evidence="3" key="3">
    <citation type="journal article" date="2018" name="Mol. Plant Microbe Interact.">
        <title>Genome sequence resources for the wheat stripe rust pathogen (Puccinia striiformis f. sp. tritici) and the barley stripe rust pathogen (Puccinia striiformis f. sp. hordei).</title>
        <authorList>
            <person name="Xia C."/>
            <person name="Wang M."/>
            <person name="Yin C."/>
            <person name="Cornejo O.E."/>
            <person name="Hulbert S.H."/>
            <person name="Chen X."/>
        </authorList>
    </citation>
    <scope>NUCLEOTIDE SEQUENCE [LARGE SCALE GENOMIC DNA]</scope>
    <source>
        <strain evidence="3">93TX-2</strain>
    </source>
</reference>
<keyword evidence="1" id="KW-0472">Membrane</keyword>
<accession>A0A2S4WG85</accession>
<reference evidence="3" key="2">
    <citation type="journal article" date="2018" name="BMC Genomics">
        <title>Genomic insights into host adaptation between the wheat stripe rust pathogen (Puccinia striiformis f. sp. tritici) and the barley stripe rust pathogen (Puccinia striiformis f. sp. hordei).</title>
        <authorList>
            <person name="Xia C."/>
            <person name="Wang M."/>
            <person name="Yin C."/>
            <person name="Cornejo O.E."/>
            <person name="Hulbert S.H."/>
            <person name="Chen X."/>
        </authorList>
    </citation>
    <scope>NUCLEOTIDE SEQUENCE [LARGE SCALE GENOMIC DNA]</scope>
    <source>
        <strain evidence="3">93TX-2</strain>
    </source>
</reference>
<organism evidence="2 3">
    <name type="scientific">Puccinia striiformis</name>
    <dbReference type="NCBI Taxonomy" id="27350"/>
    <lineage>
        <taxon>Eukaryota</taxon>
        <taxon>Fungi</taxon>
        <taxon>Dikarya</taxon>
        <taxon>Basidiomycota</taxon>
        <taxon>Pucciniomycotina</taxon>
        <taxon>Pucciniomycetes</taxon>
        <taxon>Pucciniales</taxon>
        <taxon>Pucciniaceae</taxon>
        <taxon>Puccinia</taxon>
    </lineage>
</organism>
<sequence>MDHVLEPEHMDLHRCNFWVRNSEMRIAEGTKAPPVAVFSLIKPTRQKEVSDGEFAKSHRNWILFFRHSHKHYKSCYHNVHRWVIIRDLDSRCPQSHLTAMELYIHGMCRYQVEHIAQAGHPKVIGQVELVEMWKLLISVIITADQLQNSCGTGISTTSGRQNLGRLPISSSRALSVLMVLPGLVVIPVTAFVSLSLVVSLMFNLAVSSILAGLGLSLLFTWGSIVIGCCFAIFLISITFFIAAPFWIVVGFFVAIFVIRSKKNVQTMFLKRSQMITGSVNHLDEQRIYYQQKYIDGSLIPTPTDKCPYH</sequence>
<comment type="caution">
    <text evidence="2">The sequence shown here is derived from an EMBL/GenBank/DDBJ whole genome shotgun (WGS) entry which is preliminary data.</text>
</comment>
<proteinExistence type="predicted"/>
<name>A0A2S4WG85_9BASI</name>
<reference evidence="2 3" key="1">
    <citation type="submission" date="2017-12" db="EMBL/GenBank/DDBJ databases">
        <title>Gene loss provides genomic basis for host adaptation in cereal stripe rust fungi.</title>
        <authorList>
            <person name="Xia C."/>
        </authorList>
    </citation>
    <scope>NUCLEOTIDE SEQUENCE [LARGE SCALE GENOMIC DNA]</scope>
    <source>
        <strain evidence="2 3">93TX-2</strain>
    </source>
</reference>
<dbReference type="AlphaFoldDB" id="A0A2S4WG85"/>
<feature type="transmembrane region" description="Helical" evidence="1">
    <location>
        <begin position="176"/>
        <end position="202"/>
    </location>
</feature>
<dbReference type="VEuPathDB" id="FungiDB:PSTT_04843"/>
<evidence type="ECO:0000256" key="1">
    <source>
        <dbReference type="SAM" id="Phobius"/>
    </source>
</evidence>
<keyword evidence="3" id="KW-1185">Reference proteome</keyword>
<keyword evidence="1" id="KW-1133">Transmembrane helix</keyword>
<gene>
    <name evidence="2" type="ORF">PSHT_03163</name>
</gene>
<evidence type="ECO:0000313" key="3">
    <source>
        <dbReference type="Proteomes" id="UP000238274"/>
    </source>
</evidence>
<feature type="transmembrane region" description="Helical" evidence="1">
    <location>
        <begin position="209"/>
        <end position="233"/>
    </location>
</feature>
<evidence type="ECO:0000313" key="2">
    <source>
        <dbReference type="EMBL" id="POW20717.1"/>
    </source>
</evidence>
<dbReference type="EMBL" id="PKSM01000029">
    <property type="protein sequence ID" value="POW20717.1"/>
    <property type="molecule type" value="Genomic_DNA"/>
</dbReference>
<feature type="transmembrane region" description="Helical" evidence="1">
    <location>
        <begin position="239"/>
        <end position="258"/>
    </location>
</feature>
<dbReference type="Proteomes" id="UP000238274">
    <property type="component" value="Unassembled WGS sequence"/>
</dbReference>
<protein>
    <submittedName>
        <fullName evidence="2">Uncharacterized protein</fullName>
    </submittedName>
</protein>
<dbReference type="VEuPathDB" id="FungiDB:PSHT_03163"/>
<keyword evidence="1" id="KW-0812">Transmembrane</keyword>